<keyword evidence="1" id="KW-1185">Reference proteome</keyword>
<name>A0A1I7WBC6_HETBA</name>
<dbReference type="WBParaSite" id="Hba_01972">
    <property type="protein sequence ID" value="Hba_01972"/>
    <property type="gene ID" value="Hba_01972"/>
</dbReference>
<dbReference type="AlphaFoldDB" id="A0A1I7WBC6"/>
<reference evidence="2" key="1">
    <citation type="submission" date="2016-11" db="UniProtKB">
        <authorList>
            <consortium name="WormBaseParasite"/>
        </authorList>
    </citation>
    <scope>IDENTIFICATION</scope>
</reference>
<organism evidence="1 2">
    <name type="scientific">Heterorhabditis bacteriophora</name>
    <name type="common">Entomopathogenic nematode worm</name>
    <dbReference type="NCBI Taxonomy" id="37862"/>
    <lineage>
        <taxon>Eukaryota</taxon>
        <taxon>Metazoa</taxon>
        <taxon>Ecdysozoa</taxon>
        <taxon>Nematoda</taxon>
        <taxon>Chromadorea</taxon>
        <taxon>Rhabditida</taxon>
        <taxon>Rhabditina</taxon>
        <taxon>Rhabditomorpha</taxon>
        <taxon>Strongyloidea</taxon>
        <taxon>Heterorhabditidae</taxon>
        <taxon>Heterorhabditis</taxon>
    </lineage>
</organism>
<dbReference type="Proteomes" id="UP000095283">
    <property type="component" value="Unplaced"/>
</dbReference>
<protein>
    <submittedName>
        <fullName evidence="2">DUF4755 domain-containing protein</fullName>
    </submittedName>
</protein>
<evidence type="ECO:0000313" key="2">
    <source>
        <dbReference type="WBParaSite" id="Hba_01972"/>
    </source>
</evidence>
<proteinExistence type="predicted"/>
<sequence>METKLNMNNIVDAVFFSLIFV</sequence>
<evidence type="ECO:0000313" key="1">
    <source>
        <dbReference type="Proteomes" id="UP000095283"/>
    </source>
</evidence>
<accession>A0A1I7WBC6</accession>